<organism evidence="1 2">
    <name type="scientific">Rhododendron molle</name>
    <name type="common">Chinese azalea</name>
    <name type="synonym">Azalea mollis</name>
    <dbReference type="NCBI Taxonomy" id="49168"/>
    <lineage>
        <taxon>Eukaryota</taxon>
        <taxon>Viridiplantae</taxon>
        <taxon>Streptophyta</taxon>
        <taxon>Embryophyta</taxon>
        <taxon>Tracheophyta</taxon>
        <taxon>Spermatophyta</taxon>
        <taxon>Magnoliopsida</taxon>
        <taxon>eudicotyledons</taxon>
        <taxon>Gunneridae</taxon>
        <taxon>Pentapetalae</taxon>
        <taxon>asterids</taxon>
        <taxon>Ericales</taxon>
        <taxon>Ericaceae</taxon>
        <taxon>Ericoideae</taxon>
        <taxon>Rhodoreae</taxon>
        <taxon>Rhododendron</taxon>
    </lineage>
</organism>
<dbReference type="EMBL" id="CM046390">
    <property type="protein sequence ID" value="KAI8565482.1"/>
    <property type="molecule type" value="Genomic_DNA"/>
</dbReference>
<comment type="caution">
    <text evidence="1">The sequence shown here is derived from an EMBL/GenBank/DDBJ whole genome shotgun (WGS) entry which is preliminary data.</text>
</comment>
<gene>
    <name evidence="1" type="ORF">RHMOL_Rhmol03G0262500</name>
</gene>
<evidence type="ECO:0000313" key="1">
    <source>
        <dbReference type="EMBL" id="KAI8565482.1"/>
    </source>
</evidence>
<protein>
    <submittedName>
        <fullName evidence="1">Uncharacterized protein</fullName>
    </submittedName>
</protein>
<reference evidence="1" key="1">
    <citation type="submission" date="2022-02" db="EMBL/GenBank/DDBJ databases">
        <title>Plant Genome Project.</title>
        <authorList>
            <person name="Zhang R.-G."/>
        </authorList>
    </citation>
    <scope>NUCLEOTIDE SEQUENCE</scope>
    <source>
        <strain evidence="1">AT1</strain>
    </source>
</reference>
<accession>A0ACC0PL81</accession>
<sequence length="55" mass="6024">MTANVVDRNNGQIVVKLCTVEHPLNSTLECGMSCNAKAAAVVGDVYWRCGSRWRV</sequence>
<keyword evidence="2" id="KW-1185">Reference proteome</keyword>
<evidence type="ECO:0000313" key="2">
    <source>
        <dbReference type="Proteomes" id="UP001062846"/>
    </source>
</evidence>
<proteinExistence type="predicted"/>
<name>A0ACC0PL81_RHOML</name>
<dbReference type="Proteomes" id="UP001062846">
    <property type="component" value="Chromosome 3"/>
</dbReference>